<dbReference type="AlphaFoldDB" id="A0A4D6NEJ9"/>
<dbReference type="Proteomes" id="UP000501690">
    <property type="component" value="Linkage Group LG10"/>
</dbReference>
<protein>
    <submittedName>
        <fullName evidence="1">Uncharacterized protein</fullName>
    </submittedName>
</protein>
<evidence type="ECO:0000313" key="1">
    <source>
        <dbReference type="EMBL" id="QCE10615.1"/>
    </source>
</evidence>
<name>A0A4D6NEJ9_VIGUN</name>
<evidence type="ECO:0000313" key="2">
    <source>
        <dbReference type="Proteomes" id="UP000501690"/>
    </source>
</evidence>
<organism evidence="1 2">
    <name type="scientific">Vigna unguiculata</name>
    <name type="common">Cowpea</name>
    <dbReference type="NCBI Taxonomy" id="3917"/>
    <lineage>
        <taxon>Eukaryota</taxon>
        <taxon>Viridiplantae</taxon>
        <taxon>Streptophyta</taxon>
        <taxon>Embryophyta</taxon>
        <taxon>Tracheophyta</taxon>
        <taxon>Spermatophyta</taxon>
        <taxon>Magnoliopsida</taxon>
        <taxon>eudicotyledons</taxon>
        <taxon>Gunneridae</taxon>
        <taxon>Pentapetalae</taxon>
        <taxon>rosids</taxon>
        <taxon>fabids</taxon>
        <taxon>Fabales</taxon>
        <taxon>Fabaceae</taxon>
        <taxon>Papilionoideae</taxon>
        <taxon>50 kb inversion clade</taxon>
        <taxon>NPAAA clade</taxon>
        <taxon>indigoferoid/millettioid clade</taxon>
        <taxon>Phaseoleae</taxon>
        <taxon>Vigna</taxon>
    </lineage>
</organism>
<reference evidence="1 2" key="1">
    <citation type="submission" date="2019-04" db="EMBL/GenBank/DDBJ databases">
        <title>An improved genome assembly and genetic linkage map for asparagus bean, Vigna unguiculata ssp. sesquipedialis.</title>
        <authorList>
            <person name="Xia Q."/>
            <person name="Zhang R."/>
            <person name="Dong Y."/>
        </authorList>
    </citation>
    <scope>NUCLEOTIDE SEQUENCE [LARGE SCALE GENOMIC DNA]</scope>
    <source>
        <tissue evidence="1">Leaf</tissue>
    </source>
</reference>
<accession>A0A4D6NEJ9</accession>
<dbReference type="EMBL" id="CP039354">
    <property type="protein sequence ID" value="QCE10615.1"/>
    <property type="molecule type" value="Genomic_DNA"/>
</dbReference>
<keyword evidence="2" id="KW-1185">Reference proteome</keyword>
<proteinExistence type="predicted"/>
<gene>
    <name evidence="1" type="ORF">DEO72_LG10g1846</name>
</gene>
<sequence>MSSSFTEPILNIYYILPFSGLAVLDFVLTSRADLAQAPVPTKKGQTPYPDFDTISKGVLYPLYWRSKLKFNLCLELPKLLFPLVVNLIKDLLGAGGYGDRTSIRPESAPACDVVVEEENETKEWMGGTRGSYYLCVSY</sequence>